<reference evidence="1 2" key="1">
    <citation type="journal article" date="2019" name="New Phytol.">
        <title>Comparative genomics reveals unique wood-decay strategies and fruiting body development in the Schizophyllaceae.</title>
        <authorList>
            <person name="Almasi E."/>
            <person name="Sahu N."/>
            <person name="Krizsan K."/>
            <person name="Balint B."/>
            <person name="Kovacs G.M."/>
            <person name="Kiss B."/>
            <person name="Cseklye J."/>
            <person name="Drula E."/>
            <person name="Henrissat B."/>
            <person name="Nagy I."/>
            <person name="Chovatia M."/>
            <person name="Adam C."/>
            <person name="LaButti K."/>
            <person name="Lipzen A."/>
            <person name="Riley R."/>
            <person name="Grigoriev I.V."/>
            <person name="Nagy L.G."/>
        </authorList>
    </citation>
    <scope>NUCLEOTIDE SEQUENCE [LARGE SCALE GENOMIC DNA]</scope>
    <source>
        <strain evidence="1 2">NL-1724</strain>
    </source>
</reference>
<dbReference type="OrthoDB" id="3176531at2759"/>
<protein>
    <submittedName>
        <fullName evidence="1">Uncharacterized protein</fullName>
    </submittedName>
</protein>
<gene>
    <name evidence="1" type="ORF">BD626DRAFT_48325</name>
</gene>
<sequence>MRALPWPPLEQPVRLPWAALDCRPYTVPPIFKSHLTKVPAPPPINHSRTSRHVLGTTLSAARTTLRTHSTCYGRSGFTHSPEPHGRPVGGRYRFMPHDCEWRHAGMRAIQIEEVLDMLGYLMECRMYIQTVQHTALETLKVIHDFAA</sequence>
<accession>A0A550BSS3</accession>
<dbReference type="Proteomes" id="UP000320762">
    <property type="component" value="Unassembled WGS sequence"/>
</dbReference>
<keyword evidence="2" id="KW-1185">Reference proteome</keyword>
<dbReference type="AlphaFoldDB" id="A0A550BSS3"/>
<dbReference type="EMBL" id="VDMD01000117">
    <property type="protein sequence ID" value="TRM55583.1"/>
    <property type="molecule type" value="Genomic_DNA"/>
</dbReference>
<organism evidence="1 2">
    <name type="scientific">Schizophyllum amplum</name>
    <dbReference type="NCBI Taxonomy" id="97359"/>
    <lineage>
        <taxon>Eukaryota</taxon>
        <taxon>Fungi</taxon>
        <taxon>Dikarya</taxon>
        <taxon>Basidiomycota</taxon>
        <taxon>Agaricomycotina</taxon>
        <taxon>Agaricomycetes</taxon>
        <taxon>Agaricomycetidae</taxon>
        <taxon>Agaricales</taxon>
        <taxon>Schizophyllaceae</taxon>
        <taxon>Schizophyllum</taxon>
    </lineage>
</organism>
<name>A0A550BSS3_9AGAR</name>
<proteinExistence type="predicted"/>
<evidence type="ECO:0000313" key="2">
    <source>
        <dbReference type="Proteomes" id="UP000320762"/>
    </source>
</evidence>
<evidence type="ECO:0000313" key="1">
    <source>
        <dbReference type="EMBL" id="TRM55583.1"/>
    </source>
</evidence>
<comment type="caution">
    <text evidence="1">The sequence shown here is derived from an EMBL/GenBank/DDBJ whole genome shotgun (WGS) entry which is preliminary data.</text>
</comment>